<dbReference type="Gene3D" id="1.10.1760.20">
    <property type="match status" value="1"/>
</dbReference>
<feature type="transmembrane region" description="Helical" evidence="1">
    <location>
        <begin position="104"/>
        <end position="129"/>
    </location>
</feature>
<accession>D1B8A9</accession>
<organism evidence="2 3">
    <name type="scientific">Thermanaerovibrio acidaminovorans (strain ATCC 49978 / DSM 6589 / Su883)</name>
    <name type="common">Selenomonas acidaminovorans</name>
    <dbReference type="NCBI Taxonomy" id="525903"/>
    <lineage>
        <taxon>Bacteria</taxon>
        <taxon>Thermotogati</taxon>
        <taxon>Synergistota</taxon>
        <taxon>Synergistia</taxon>
        <taxon>Synergistales</taxon>
        <taxon>Synergistaceae</taxon>
        <taxon>Thermanaerovibrio</taxon>
    </lineage>
</organism>
<dbReference type="EnsemblBacteria" id="ACZ18512">
    <property type="protein sequence ID" value="ACZ18512"/>
    <property type="gene ID" value="Taci_0275"/>
</dbReference>
<dbReference type="EMBL" id="CP001818">
    <property type="protein sequence ID" value="ACZ18512.1"/>
    <property type="molecule type" value="Genomic_DNA"/>
</dbReference>
<sequence>MDNTRVRMLTEGAVAAALSLALSFLKVFQMPQGGSITLEMVPLLAFAAMRGVRAGAMCGATSGLLQMMLNGYVVNPVQAVLDYPLAFGLLALGGLQTRDLKGTALAMILAGLARLTCHVLSGVIFFASFAPEGSNVWVYSITYNATFLVPSLAISMLIALPLVRRLKGRI</sequence>
<dbReference type="NCBIfam" id="TIGR02357">
    <property type="entry name" value="ECF_ThiT_YuaJ"/>
    <property type="match status" value="1"/>
</dbReference>
<keyword evidence="3" id="KW-1185">Reference proteome</keyword>
<dbReference type="GO" id="GO:0015234">
    <property type="term" value="F:thiamine transmembrane transporter activity"/>
    <property type="evidence" value="ECO:0007669"/>
    <property type="project" value="InterPro"/>
</dbReference>
<proteinExistence type="predicted"/>
<evidence type="ECO:0000313" key="3">
    <source>
        <dbReference type="Proteomes" id="UP000002030"/>
    </source>
</evidence>
<evidence type="ECO:0000256" key="1">
    <source>
        <dbReference type="SAM" id="Phobius"/>
    </source>
</evidence>
<dbReference type="GO" id="GO:0005886">
    <property type="term" value="C:plasma membrane"/>
    <property type="evidence" value="ECO:0007669"/>
    <property type="project" value="InterPro"/>
</dbReference>
<dbReference type="eggNOG" id="COG3859">
    <property type="taxonomic scope" value="Bacteria"/>
</dbReference>
<dbReference type="Pfam" id="PF09515">
    <property type="entry name" value="Thia_YuaJ"/>
    <property type="match status" value="1"/>
</dbReference>
<reference evidence="2 3" key="1">
    <citation type="journal article" date="2009" name="Stand. Genomic Sci.">
        <title>Complete genome sequence of Thermanaerovibrio acidaminovorans type strain (Su883).</title>
        <authorList>
            <person name="Chovatia M."/>
            <person name="Sikorski J."/>
            <person name="Schroder M."/>
            <person name="Lapidus A."/>
            <person name="Nolan M."/>
            <person name="Tice H."/>
            <person name="Glavina Del Rio T."/>
            <person name="Copeland A."/>
            <person name="Cheng J.F."/>
            <person name="Lucas S."/>
            <person name="Chen F."/>
            <person name="Bruce D."/>
            <person name="Goodwin L."/>
            <person name="Pitluck S."/>
            <person name="Ivanova N."/>
            <person name="Mavromatis K."/>
            <person name="Ovchinnikova G."/>
            <person name="Pati A."/>
            <person name="Chen A."/>
            <person name="Palaniappan K."/>
            <person name="Land M."/>
            <person name="Hauser L."/>
            <person name="Chang Y.J."/>
            <person name="Jeffries C.D."/>
            <person name="Chain P."/>
            <person name="Saunders E."/>
            <person name="Detter J.C."/>
            <person name="Brettin T."/>
            <person name="Rohde M."/>
            <person name="Goker M."/>
            <person name="Spring S."/>
            <person name="Bristow J."/>
            <person name="Markowitz V."/>
            <person name="Hugenholtz P."/>
            <person name="Kyrpides N.C."/>
            <person name="Klenk H.P."/>
            <person name="Eisen J.A."/>
        </authorList>
    </citation>
    <scope>NUCLEOTIDE SEQUENCE [LARGE SCALE GENOMIC DNA]</scope>
    <source>
        <strain evidence="3">ATCC 49978 / DSM 6589 / Su883</strain>
    </source>
</reference>
<dbReference type="KEGG" id="tai:Taci_0275"/>
<gene>
    <name evidence="2" type="ordered locus">Taci_0275</name>
</gene>
<keyword evidence="1" id="KW-1133">Transmembrane helix</keyword>
<evidence type="ECO:0000313" key="2">
    <source>
        <dbReference type="EMBL" id="ACZ18512.1"/>
    </source>
</evidence>
<keyword evidence="1" id="KW-0812">Transmembrane</keyword>
<dbReference type="OrthoDB" id="9795813at2"/>
<feature type="transmembrane region" description="Helical" evidence="1">
    <location>
        <begin position="141"/>
        <end position="163"/>
    </location>
</feature>
<dbReference type="InterPro" id="IPR012651">
    <property type="entry name" value="Thia_Transptr_ThiT"/>
</dbReference>
<name>D1B8A9_THEAS</name>
<dbReference type="RefSeq" id="WP_012869028.1">
    <property type="nucleotide sequence ID" value="NC_013522.1"/>
</dbReference>
<dbReference type="STRING" id="525903.Taci_0275"/>
<keyword evidence="1" id="KW-0472">Membrane</keyword>
<dbReference type="AlphaFoldDB" id="D1B8A9"/>
<protein>
    <submittedName>
        <fullName evidence="2">Proton-coupled thiamine transporter YuaJ</fullName>
    </submittedName>
</protein>
<dbReference type="PATRIC" id="fig|525903.6.peg.280"/>
<dbReference type="Proteomes" id="UP000002030">
    <property type="component" value="Chromosome"/>
</dbReference>
<dbReference type="HOGENOM" id="CLU_090959_0_0_0"/>